<accession>A0ABQ4PQZ3</accession>
<proteinExistence type="predicted"/>
<gene>
    <name evidence="2" type="ORF">TUM4438_42580</name>
</gene>
<evidence type="ECO:0000313" key="2">
    <source>
        <dbReference type="EMBL" id="GIU51774.1"/>
    </source>
</evidence>
<name>A0ABQ4PQZ3_9GAMM</name>
<protein>
    <recommendedName>
        <fullName evidence="4">Conjugal transfer protein TraD</fullName>
    </recommendedName>
</protein>
<reference evidence="2" key="1">
    <citation type="submission" date="2021-05" db="EMBL/GenBank/DDBJ databases">
        <title>Molecular characterization for Shewanella algae harboring chromosomal blaOXA-55-like strains isolated from clinical and environment sample.</title>
        <authorList>
            <person name="Ohama Y."/>
            <person name="Aoki K."/>
            <person name="Harada S."/>
            <person name="Moriya K."/>
            <person name="Ishii Y."/>
            <person name="Tateda K."/>
        </authorList>
    </citation>
    <scope>NUCLEOTIDE SEQUENCE</scope>
    <source>
        <strain evidence="2">JCM 11563</strain>
    </source>
</reference>
<evidence type="ECO:0000313" key="3">
    <source>
        <dbReference type="Proteomes" id="UP000887104"/>
    </source>
</evidence>
<sequence length="77" mass="8392">MQTTNKPEAEQENAQLDLHSPISTNELLTQKSQDAETTPGFGASYSPDEAELAGAFVEDALSENDVLDTEELIDEHN</sequence>
<evidence type="ECO:0000256" key="1">
    <source>
        <dbReference type="SAM" id="MobiDB-lite"/>
    </source>
</evidence>
<comment type="caution">
    <text evidence="2">The sequence shown here is derived from an EMBL/GenBank/DDBJ whole genome shotgun (WGS) entry which is preliminary data.</text>
</comment>
<feature type="region of interest" description="Disordered" evidence="1">
    <location>
        <begin position="1"/>
        <end position="25"/>
    </location>
</feature>
<dbReference type="EMBL" id="BPEY01000131">
    <property type="protein sequence ID" value="GIU51774.1"/>
    <property type="molecule type" value="Genomic_DNA"/>
</dbReference>
<evidence type="ECO:0008006" key="4">
    <source>
        <dbReference type="Google" id="ProtNLM"/>
    </source>
</evidence>
<dbReference type="RefSeq" id="WP_220783220.1">
    <property type="nucleotide sequence ID" value="NZ_BPEY01000131.1"/>
</dbReference>
<dbReference type="Proteomes" id="UP000887104">
    <property type="component" value="Unassembled WGS sequence"/>
</dbReference>
<keyword evidence="3" id="KW-1185">Reference proteome</keyword>
<organism evidence="2 3">
    <name type="scientific">Shewanella sairae</name>
    <dbReference type="NCBI Taxonomy" id="190310"/>
    <lineage>
        <taxon>Bacteria</taxon>
        <taxon>Pseudomonadati</taxon>
        <taxon>Pseudomonadota</taxon>
        <taxon>Gammaproteobacteria</taxon>
        <taxon>Alteromonadales</taxon>
        <taxon>Shewanellaceae</taxon>
        <taxon>Shewanella</taxon>
    </lineage>
</organism>